<name>A0ABD5S0B4_9EURY</name>
<reference evidence="2 3" key="1">
    <citation type="journal article" date="2019" name="Int. J. Syst. Evol. Microbiol.">
        <title>The Global Catalogue of Microorganisms (GCM) 10K type strain sequencing project: providing services to taxonomists for standard genome sequencing and annotation.</title>
        <authorList>
            <consortium name="The Broad Institute Genomics Platform"/>
            <consortium name="The Broad Institute Genome Sequencing Center for Infectious Disease"/>
            <person name="Wu L."/>
            <person name="Ma J."/>
        </authorList>
    </citation>
    <scope>NUCLEOTIDE SEQUENCE [LARGE SCALE GENOMIC DNA]</scope>
    <source>
        <strain evidence="2 3">NBRC 111368</strain>
    </source>
</reference>
<keyword evidence="3" id="KW-1185">Reference proteome</keyword>
<sequence length="338" mass="37526">MSVLASVLPASIVEEFGDLWESPNRWVFLVGSRPIVGVFLFLIFLFVFYALWLLNLVRLNNPTAMLYVASSLIGGNLTLVTLVISINQVIISRQLGSPGELREDIEKVNEYRQQAFDPDERDVVPVTPSDFLKRLLESIRRQLQRLGGMTSGDGADDLQRDVDEVVAELTDHVDRVVDLSEGRGTGTFDTLSALLTTNYADRIHQMRRLRSAYEDRLSDEEIDAVEEIVSKLQELDVARQYFKTLYIQTELAYVSRVLLYAGVVAELVLVSTLLVLSSSSGTTAPKVLPPIVAPAIAAVGLLPLAVLFSYTLRLAAVTQRTIAITPFTTPEQEDELNL</sequence>
<dbReference type="Proteomes" id="UP001596328">
    <property type="component" value="Unassembled WGS sequence"/>
</dbReference>
<gene>
    <name evidence="2" type="ORF">ACFQE1_12060</name>
</gene>
<dbReference type="Pfam" id="PF25927">
    <property type="entry name" value="DUF7972"/>
    <property type="match status" value="1"/>
</dbReference>
<protein>
    <recommendedName>
        <fullName evidence="4">DUF4239 domain-containing protein</fullName>
    </recommendedName>
</protein>
<evidence type="ECO:0000313" key="2">
    <source>
        <dbReference type="EMBL" id="MFC6725093.1"/>
    </source>
</evidence>
<feature type="transmembrane region" description="Helical" evidence="1">
    <location>
        <begin position="257"/>
        <end position="279"/>
    </location>
</feature>
<feature type="transmembrane region" description="Helical" evidence="1">
    <location>
        <begin position="35"/>
        <end position="54"/>
    </location>
</feature>
<evidence type="ECO:0000313" key="3">
    <source>
        <dbReference type="Proteomes" id="UP001596328"/>
    </source>
</evidence>
<evidence type="ECO:0000256" key="1">
    <source>
        <dbReference type="SAM" id="Phobius"/>
    </source>
</evidence>
<comment type="caution">
    <text evidence="2">The sequence shown here is derived from an EMBL/GenBank/DDBJ whole genome shotgun (WGS) entry which is preliminary data.</text>
</comment>
<evidence type="ECO:0008006" key="4">
    <source>
        <dbReference type="Google" id="ProtNLM"/>
    </source>
</evidence>
<keyword evidence="1" id="KW-1133">Transmembrane helix</keyword>
<feature type="transmembrane region" description="Helical" evidence="1">
    <location>
        <begin position="291"/>
        <end position="312"/>
    </location>
</feature>
<keyword evidence="1" id="KW-0472">Membrane</keyword>
<dbReference type="AlphaFoldDB" id="A0ABD5S0B4"/>
<proteinExistence type="predicted"/>
<keyword evidence="1" id="KW-0812">Transmembrane</keyword>
<organism evidence="2 3">
    <name type="scientific">Halobium palmae</name>
    <dbReference type="NCBI Taxonomy" id="1776492"/>
    <lineage>
        <taxon>Archaea</taxon>
        <taxon>Methanobacteriati</taxon>
        <taxon>Methanobacteriota</taxon>
        <taxon>Stenosarchaea group</taxon>
        <taxon>Halobacteria</taxon>
        <taxon>Halobacteriales</taxon>
        <taxon>Haloferacaceae</taxon>
        <taxon>Halobium</taxon>
    </lineage>
</organism>
<feature type="transmembrane region" description="Helical" evidence="1">
    <location>
        <begin position="66"/>
        <end position="86"/>
    </location>
</feature>
<dbReference type="InterPro" id="IPR058278">
    <property type="entry name" value="DUF7972"/>
</dbReference>
<dbReference type="EMBL" id="JBHSWU010000385">
    <property type="protein sequence ID" value="MFC6725093.1"/>
    <property type="molecule type" value="Genomic_DNA"/>
</dbReference>
<accession>A0ABD5S0B4</accession>